<protein>
    <submittedName>
        <fullName evidence="1">Uncharacterized protein</fullName>
    </submittedName>
</protein>
<dbReference type="AlphaFoldDB" id="A0A4Z2GLK8"/>
<sequence length="138" mass="14717">MAELLGSGELRWTGFVNNLHSRDPPLEVKNSSEYRHVRPTEALTAVPPNRVTVITDLLTHVDVDVDSEGCDRARPLPLSNCDPITSLAAAAKDVAGDAAVAHAVAHSEAAAAAQQSFWRHAGVSTGGTVELWRGRENT</sequence>
<evidence type="ECO:0000313" key="2">
    <source>
        <dbReference type="Proteomes" id="UP000314294"/>
    </source>
</evidence>
<dbReference type="EMBL" id="SRLO01000493">
    <property type="protein sequence ID" value="TNN54155.1"/>
    <property type="molecule type" value="Genomic_DNA"/>
</dbReference>
<evidence type="ECO:0000313" key="1">
    <source>
        <dbReference type="EMBL" id="TNN54155.1"/>
    </source>
</evidence>
<name>A0A4Z2GLK8_9TELE</name>
<comment type="caution">
    <text evidence="1">The sequence shown here is derived from an EMBL/GenBank/DDBJ whole genome shotgun (WGS) entry which is preliminary data.</text>
</comment>
<gene>
    <name evidence="1" type="ORF">EYF80_035627</name>
</gene>
<reference evidence="1 2" key="1">
    <citation type="submission" date="2019-03" db="EMBL/GenBank/DDBJ databases">
        <title>First draft genome of Liparis tanakae, snailfish: a comprehensive survey of snailfish specific genes.</title>
        <authorList>
            <person name="Kim W."/>
            <person name="Song I."/>
            <person name="Jeong J.-H."/>
            <person name="Kim D."/>
            <person name="Kim S."/>
            <person name="Ryu S."/>
            <person name="Song J.Y."/>
            <person name="Lee S.K."/>
        </authorList>
    </citation>
    <scope>NUCLEOTIDE SEQUENCE [LARGE SCALE GENOMIC DNA]</scope>
    <source>
        <tissue evidence="1">Muscle</tissue>
    </source>
</reference>
<keyword evidence="2" id="KW-1185">Reference proteome</keyword>
<proteinExistence type="predicted"/>
<organism evidence="1 2">
    <name type="scientific">Liparis tanakae</name>
    <name type="common">Tanaka's snailfish</name>
    <dbReference type="NCBI Taxonomy" id="230148"/>
    <lineage>
        <taxon>Eukaryota</taxon>
        <taxon>Metazoa</taxon>
        <taxon>Chordata</taxon>
        <taxon>Craniata</taxon>
        <taxon>Vertebrata</taxon>
        <taxon>Euteleostomi</taxon>
        <taxon>Actinopterygii</taxon>
        <taxon>Neopterygii</taxon>
        <taxon>Teleostei</taxon>
        <taxon>Neoteleostei</taxon>
        <taxon>Acanthomorphata</taxon>
        <taxon>Eupercaria</taxon>
        <taxon>Perciformes</taxon>
        <taxon>Cottioidei</taxon>
        <taxon>Cottales</taxon>
        <taxon>Liparidae</taxon>
        <taxon>Liparis</taxon>
    </lineage>
</organism>
<dbReference type="Proteomes" id="UP000314294">
    <property type="component" value="Unassembled WGS sequence"/>
</dbReference>
<accession>A0A4Z2GLK8</accession>